<keyword evidence="2" id="KW-0418">Kinase</keyword>
<dbReference type="EMBL" id="KQ992545">
    <property type="protein sequence ID" value="KZV50115.1"/>
    <property type="molecule type" value="Genomic_DNA"/>
</dbReference>
<feature type="region of interest" description="Disordered" evidence="1">
    <location>
        <begin position="140"/>
        <end position="167"/>
    </location>
</feature>
<proteinExistence type="predicted"/>
<keyword evidence="3" id="KW-1185">Reference proteome</keyword>
<sequence>MCAVQGHARPRQARRNRAMSVQPWHTTTDQRATIFTRGCRPVAPIARPARDMKRHHRAAASSGAVQHRATSGDLRTATMREGGAQRPAAMRDKRACNRANLSAKAKRRAPPHTAAAGDQVPKLSFDFDLKNSIGYLRMSASGESSTTMHRLLHASRSHPIPPPDDPK</sequence>
<dbReference type="Proteomes" id="UP000250235">
    <property type="component" value="Unassembled WGS sequence"/>
</dbReference>
<feature type="compositionally biased region" description="Basic residues" evidence="1">
    <location>
        <begin position="8"/>
        <end position="17"/>
    </location>
</feature>
<reference evidence="2 3" key="1">
    <citation type="journal article" date="2015" name="Proc. Natl. Acad. Sci. U.S.A.">
        <title>The resurrection genome of Boea hygrometrica: A blueprint for survival of dehydration.</title>
        <authorList>
            <person name="Xiao L."/>
            <person name="Yang G."/>
            <person name="Zhang L."/>
            <person name="Yang X."/>
            <person name="Zhao S."/>
            <person name="Ji Z."/>
            <person name="Zhou Q."/>
            <person name="Hu M."/>
            <person name="Wang Y."/>
            <person name="Chen M."/>
            <person name="Xu Y."/>
            <person name="Jin H."/>
            <person name="Xiao X."/>
            <person name="Hu G."/>
            <person name="Bao F."/>
            <person name="Hu Y."/>
            <person name="Wan P."/>
            <person name="Li L."/>
            <person name="Deng X."/>
            <person name="Kuang T."/>
            <person name="Xiang C."/>
            <person name="Zhu J.K."/>
            <person name="Oliver M.J."/>
            <person name="He Y."/>
        </authorList>
    </citation>
    <scope>NUCLEOTIDE SEQUENCE [LARGE SCALE GENOMIC DNA]</scope>
    <source>
        <strain evidence="3">cv. XS01</strain>
    </source>
</reference>
<gene>
    <name evidence="2" type="ORF">F511_16508</name>
</gene>
<name>A0A2Z7CUU1_9LAMI</name>
<evidence type="ECO:0000313" key="3">
    <source>
        <dbReference type="Proteomes" id="UP000250235"/>
    </source>
</evidence>
<evidence type="ECO:0000256" key="1">
    <source>
        <dbReference type="SAM" id="MobiDB-lite"/>
    </source>
</evidence>
<evidence type="ECO:0000313" key="2">
    <source>
        <dbReference type="EMBL" id="KZV50115.1"/>
    </source>
</evidence>
<organism evidence="2 3">
    <name type="scientific">Dorcoceras hygrometricum</name>
    <dbReference type="NCBI Taxonomy" id="472368"/>
    <lineage>
        <taxon>Eukaryota</taxon>
        <taxon>Viridiplantae</taxon>
        <taxon>Streptophyta</taxon>
        <taxon>Embryophyta</taxon>
        <taxon>Tracheophyta</taxon>
        <taxon>Spermatophyta</taxon>
        <taxon>Magnoliopsida</taxon>
        <taxon>eudicotyledons</taxon>
        <taxon>Gunneridae</taxon>
        <taxon>Pentapetalae</taxon>
        <taxon>asterids</taxon>
        <taxon>lamiids</taxon>
        <taxon>Lamiales</taxon>
        <taxon>Gesneriaceae</taxon>
        <taxon>Didymocarpoideae</taxon>
        <taxon>Trichosporeae</taxon>
        <taxon>Loxocarpinae</taxon>
        <taxon>Dorcoceras</taxon>
    </lineage>
</organism>
<dbReference type="GO" id="GO:0016301">
    <property type="term" value="F:kinase activity"/>
    <property type="evidence" value="ECO:0007669"/>
    <property type="project" value="UniProtKB-KW"/>
</dbReference>
<accession>A0A2Z7CUU1</accession>
<feature type="region of interest" description="Disordered" evidence="1">
    <location>
        <begin position="1"/>
        <end position="26"/>
    </location>
</feature>
<protein>
    <submittedName>
        <fullName evidence="2">Putative serine/threonine-protein kinase-like</fullName>
    </submittedName>
</protein>
<feature type="region of interest" description="Disordered" evidence="1">
    <location>
        <begin position="58"/>
        <end position="95"/>
    </location>
</feature>
<dbReference type="AlphaFoldDB" id="A0A2Z7CUU1"/>
<keyword evidence="2" id="KW-0808">Transferase</keyword>